<dbReference type="GeneID" id="37208315"/>
<gene>
    <name evidence="7" type="ORF">BO88DRAFT_356157</name>
</gene>
<keyword evidence="3 6" id="KW-1133">Transmembrane helix</keyword>
<dbReference type="EMBL" id="KZ821614">
    <property type="protein sequence ID" value="PYH75124.1"/>
    <property type="molecule type" value="Genomic_DNA"/>
</dbReference>
<sequence>MSTSDIQGYAIRRNNSCLSDEVGCGPTWETWHACCPSGSKCPGKEYSIQNNVCCPTWTDCTSEIKPATCANSSWNMYDYDGYFCCTEDESGFRLKGTDWVGCLSPDSPGNASYSALRLIATTSSTATSAPTSTSASTATTSAATTTAAASSGSGSGSSTNTGAIAGGVVGGVAGVAAIAGLLFYFLRRHNKQRPESQTQMHLQPQDPSPQYSAYAYSQTQQPYSAPASELDGQSAPAELPSNNGPKAELAGYR</sequence>
<keyword evidence="8" id="KW-1185">Reference proteome</keyword>
<dbReference type="InterPro" id="IPR051694">
    <property type="entry name" value="Immunoregulatory_rcpt-like"/>
</dbReference>
<evidence type="ECO:0000313" key="7">
    <source>
        <dbReference type="EMBL" id="PYH75124.1"/>
    </source>
</evidence>
<evidence type="ECO:0000313" key="8">
    <source>
        <dbReference type="Proteomes" id="UP000248405"/>
    </source>
</evidence>
<dbReference type="OrthoDB" id="4779287at2759"/>
<dbReference type="PANTHER" id="PTHR15549:SF26">
    <property type="entry name" value="AXIAL BUDDING PATTERN PROTEIN 2-RELATED"/>
    <property type="match status" value="1"/>
</dbReference>
<dbReference type="AlphaFoldDB" id="A0A319BRJ4"/>
<comment type="subcellular location">
    <subcellularLocation>
        <location evidence="1">Membrane</location>
        <topology evidence="1">Single-pass membrane protein</topology>
    </subcellularLocation>
</comment>
<feature type="region of interest" description="Disordered" evidence="5">
    <location>
        <begin position="194"/>
        <end position="253"/>
    </location>
</feature>
<evidence type="ECO:0000256" key="4">
    <source>
        <dbReference type="ARBA" id="ARBA00023136"/>
    </source>
</evidence>
<keyword evidence="2 6" id="KW-0812">Transmembrane</keyword>
<evidence type="ECO:0000256" key="1">
    <source>
        <dbReference type="ARBA" id="ARBA00004167"/>
    </source>
</evidence>
<accession>A0A319BRJ4</accession>
<evidence type="ECO:0000256" key="3">
    <source>
        <dbReference type="ARBA" id="ARBA00022989"/>
    </source>
</evidence>
<protein>
    <submittedName>
        <fullName evidence="7">Uncharacterized protein</fullName>
    </submittedName>
</protein>
<proteinExistence type="predicted"/>
<dbReference type="PANTHER" id="PTHR15549">
    <property type="entry name" value="PAIRED IMMUNOGLOBULIN-LIKE TYPE 2 RECEPTOR"/>
    <property type="match status" value="1"/>
</dbReference>
<dbReference type="RefSeq" id="XP_025568918.1">
    <property type="nucleotide sequence ID" value="XM_025703723.1"/>
</dbReference>
<dbReference type="GO" id="GO:0016020">
    <property type="term" value="C:membrane"/>
    <property type="evidence" value="ECO:0007669"/>
    <property type="project" value="UniProtKB-SubCell"/>
</dbReference>
<dbReference type="GO" id="GO:0071944">
    <property type="term" value="C:cell periphery"/>
    <property type="evidence" value="ECO:0007669"/>
    <property type="project" value="UniProtKB-ARBA"/>
</dbReference>
<feature type="transmembrane region" description="Helical" evidence="6">
    <location>
        <begin position="163"/>
        <end position="186"/>
    </location>
</feature>
<name>A0A319BRJ4_ASPVC</name>
<evidence type="ECO:0000256" key="6">
    <source>
        <dbReference type="SAM" id="Phobius"/>
    </source>
</evidence>
<reference evidence="7" key="1">
    <citation type="submission" date="2016-12" db="EMBL/GenBank/DDBJ databases">
        <title>The genomes of Aspergillus section Nigri reveals drivers in fungal speciation.</title>
        <authorList>
            <consortium name="DOE Joint Genome Institute"/>
            <person name="Vesth T.C."/>
            <person name="Nybo J."/>
            <person name="Theobald S."/>
            <person name="Brandl J."/>
            <person name="Frisvad J.C."/>
            <person name="Nielsen K.F."/>
            <person name="Lyhne E.K."/>
            <person name="Kogle M.E."/>
            <person name="Kuo A."/>
            <person name="Riley R."/>
            <person name="Clum A."/>
            <person name="Nolan M."/>
            <person name="Lipzen A."/>
            <person name="Salamov A."/>
            <person name="Henrissat B."/>
            <person name="Wiebenga A."/>
            <person name="De Vries R.P."/>
            <person name="Grigoriev I.V."/>
            <person name="Mortensen U.H."/>
            <person name="Andersen M.R."/>
            <person name="Baker S.E."/>
        </authorList>
    </citation>
    <scope>NUCLEOTIDE SEQUENCE [LARGE SCALE GENOMIC DNA]</scope>
    <source>
        <strain evidence="7">CBS 113365</strain>
    </source>
</reference>
<evidence type="ECO:0000256" key="2">
    <source>
        <dbReference type="ARBA" id="ARBA00022692"/>
    </source>
</evidence>
<organism evidence="7 8">
    <name type="scientific">Aspergillus vadensis (strain CBS 113365 / IMI 142717 / IBT 24658)</name>
    <dbReference type="NCBI Taxonomy" id="1448311"/>
    <lineage>
        <taxon>Eukaryota</taxon>
        <taxon>Fungi</taxon>
        <taxon>Dikarya</taxon>
        <taxon>Ascomycota</taxon>
        <taxon>Pezizomycotina</taxon>
        <taxon>Eurotiomycetes</taxon>
        <taxon>Eurotiomycetidae</taxon>
        <taxon>Eurotiales</taxon>
        <taxon>Aspergillaceae</taxon>
        <taxon>Aspergillus</taxon>
        <taxon>Aspergillus subgen. Circumdati</taxon>
    </lineage>
</organism>
<evidence type="ECO:0000256" key="5">
    <source>
        <dbReference type="SAM" id="MobiDB-lite"/>
    </source>
</evidence>
<feature type="compositionally biased region" description="Low complexity" evidence="5">
    <location>
        <begin position="208"/>
        <end position="225"/>
    </location>
</feature>
<keyword evidence="4 6" id="KW-0472">Membrane</keyword>
<dbReference type="Proteomes" id="UP000248405">
    <property type="component" value="Unassembled WGS sequence"/>
</dbReference>